<comment type="caution">
    <text evidence="6">The sequence shown here is derived from an EMBL/GenBank/DDBJ whole genome shotgun (WGS) entry which is preliminary data.</text>
</comment>
<dbReference type="GO" id="GO:0005829">
    <property type="term" value="C:cytosol"/>
    <property type="evidence" value="ECO:0007669"/>
    <property type="project" value="TreeGrafter"/>
</dbReference>
<evidence type="ECO:0000313" key="7">
    <source>
        <dbReference type="EMBL" id="RMO50775.1"/>
    </source>
</evidence>
<dbReference type="GO" id="GO:0005840">
    <property type="term" value="C:ribosome"/>
    <property type="evidence" value="ECO:0007669"/>
    <property type="project" value="UniProtKB-KW"/>
</dbReference>
<dbReference type="PANTHER" id="PTHR47806:SF1">
    <property type="entry name" value="RIBOSOMAL PROTEIN UL3 GLUTAMINE METHYLTRANSFERASE"/>
    <property type="match status" value="1"/>
</dbReference>
<evidence type="ECO:0000256" key="2">
    <source>
        <dbReference type="ARBA" id="ARBA00022679"/>
    </source>
</evidence>
<dbReference type="InterPro" id="IPR004556">
    <property type="entry name" value="HemK-like"/>
</dbReference>
<evidence type="ECO:0000256" key="3">
    <source>
        <dbReference type="ARBA" id="ARBA00022691"/>
    </source>
</evidence>
<evidence type="ECO:0000313" key="9">
    <source>
        <dbReference type="Proteomes" id="UP000280599"/>
    </source>
</evidence>
<proteinExistence type="inferred from homology"/>
<dbReference type="PROSITE" id="PS00092">
    <property type="entry name" value="N6_MTASE"/>
    <property type="match status" value="1"/>
</dbReference>
<dbReference type="FunFam" id="3.40.50.150:FF:000042">
    <property type="entry name" value="50S ribosomal protein L3 glutamine methyltransferase"/>
    <property type="match status" value="1"/>
</dbReference>
<dbReference type="InterPro" id="IPR007848">
    <property type="entry name" value="Small_mtfrase_dom"/>
</dbReference>
<feature type="domain" description="Methyltransferase small" evidence="5">
    <location>
        <begin position="202"/>
        <end position="281"/>
    </location>
</feature>
<dbReference type="PANTHER" id="PTHR47806">
    <property type="entry name" value="50S RIBOSOMAL PROTEIN L3 GLUTAMINE METHYLTRANSFERASE"/>
    <property type="match status" value="1"/>
</dbReference>
<keyword evidence="2 4" id="KW-0808">Transferase</keyword>
<sequence>MAEAFWEWQPSQATVFMACRAVGGGGGWRFALMAVRESWKLPRLSGTKNVHCSEPDFSPWLVLQQLVAFSRSLSMITSRLRTVRDHIRWAVSRFHEEDVFFGHGTDNAWDEARQLVLGALHLPWEIADSYLDCRLEVDEISELQRLIKRRIDDRVPTPYLLGEAWFCGMSFIVDDRVLIPRSPIAELIEERFAPWLANEPALILDLCTGSGCIGIACAEVFPEAEVALADLSYDALEVANQNIERHGMEDRVYTVQGDGFDGLPGQRFDLIVSNPPYVDAEDFADMPDEYQHEPELALACGSDGLNLVRRMLAQAADHLNEKGLLIVEVGNSQVHVQALYPEVDFAWLDFQRGGHGVFMLTAEQCRNHQALFQSKV</sequence>
<protein>
    <recommendedName>
        <fullName evidence="4">Ribosomal protein uL3 glutamine methyltransferase</fullName>
        <shortName evidence="4">uL3 MTase</shortName>
        <ecNumber evidence="4">2.1.1.298</ecNumber>
    </recommendedName>
    <alternativeName>
        <fullName evidence="4">N5-glutamine methyltransferase PrmB</fullName>
    </alternativeName>
</protein>
<evidence type="ECO:0000313" key="6">
    <source>
        <dbReference type="EMBL" id="RMM61404.1"/>
    </source>
</evidence>
<dbReference type="NCBIfam" id="TIGR03533">
    <property type="entry name" value="L3_gln_methyl"/>
    <property type="match status" value="1"/>
</dbReference>
<gene>
    <name evidence="4" type="primary">prmB</name>
    <name evidence="7" type="ORF">ALQ41_02613</name>
    <name evidence="6" type="ORF">ALQ74_02751</name>
</gene>
<dbReference type="Proteomes" id="UP000279057">
    <property type="component" value="Unassembled WGS sequence"/>
</dbReference>
<comment type="catalytic activity">
    <reaction evidence="4">
        <text>L-glutaminyl-[ribosomal protein uL3] + S-adenosyl-L-methionine = N(5)-methyl-L-glutaminyl-[ribosomal protein uL3] + S-adenosyl-L-homocysteine + H(+)</text>
        <dbReference type="Rhea" id="RHEA:45020"/>
        <dbReference type="Rhea" id="RHEA-COMP:11063"/>
        <dbReference type="Rhea" id="RHEA-COMP:11064"/>
        <dbReference type="ChEBI" id="CHEBI:15378"/>
        <dbReference type="ChEBI" id="CHEBI:30011"/>
        <dbReference type="ChEBI" id="CHEBI:57856"/>
        <dbReference type="ChEBI" id="CHEBI:59789"/>
        <dbReference type="ChEBI" id="CHEBI:61891"/>
        <dbReference type="EC" id="2.1.1.298"/>
    </reaction>
</comment>
<dbReference type="Pfam" id="PF05175">
    <property type="entry name" value="MTS"/>
    <property type="match status" value="1"/>
</dbReference>
<dbReference type="HAMAP" id="MF_02125">
    <property type="entry name" value="L3_methyltr_PrmB"/>
    <property type="match status" value="1"/>
</dbReference>
<dbReference type="InterPro" id="IPR002052">
    <property type="entry name" value="DNA_methylase_N6_adenine_CS"/>
</dbReference>
<dbReference type="Gene3D" id="1.10.8.10">
    <property type="entry name" value="DNA helicase RuvA subunit, C-terminal domain"/>
    <property type="match status" value="1"/>
</dbReference>
<keyword evidence="6" id="KW-0687">Ribonucleoprotein</keyword>
<keyword evidence="6" id="KW-0689">Ribosomal protein</keyword>
<dbReference type="CDD" id="cd02440">
    <property type="entry name" value="AdoMet_MTases"/>
    <property type="match status" value="1"/>
</dbReference>
<organism evidence="6 8">
    <name type="scientific">Pseudomonas savastanoi pv. glycinea</name>
    <name type="common">Pseudomonas syringae pv. glycinea</name>
    <dbReference type="NCBI Taxonomy" id="318"/>
    <lineage>
        <taxon>Bacteria</taxon>
        <taxon>Pseudomonadati</taxon>
        <taxon>Pseudomonadota</taxon>
        <taxon>Gammaproteobacteria</taxon>
        <taxon>Pseudomonadales</taxon>
        <taxon>Pseudomonadaceae</taxon>
        <taxon>Pseudomonas</taxon>
    </lineage>
</organism>
<evidence type="ECO:0000313" key="8">
    <source>
        <dbReference type="Proteomes" id="UP000279057"/>
    </source>
</evidence>
<dbReference type="EMBL" id="RBPT01000089">
    <property type="protein sequence ID" value="RMO50775.1"/>
    <property type="molecule type" value="Genomic_DNA"/>
</dbReference>
<evidence type="ECO:0000256" key="4">
    <source>
        <dbReference type="HAMAP-Rule" id="MF_02125"/>
    </source>
</evidence>
<dbReference type="GO" id="GO:0032259">
    <property type="term" value="P:methylation"/>
    <property type="evidence" value="ECO:0007669"/>
    <property type="project" value="UniProtKB-KW"/>
</dbReference>
<dbReference type="InterPro" id="IPR029063">
    <property type="entry name" value="SAM-dependent_MTases_sf"/>
</dbReference>
<dbReference type="NCBIfam" id="TIGR00536">
    <property type="entry name" value="hemK_fam"/>
    <property type="match status" value="1"/>
</dbReference>
<dbReference type="GO" id="GO:0003676">
    <property type="term" value="F:nucleic acid binding"/>
    <property type="evidence" value="ECO:0007669"/>
    <property type="project" value="InterPro"/>
</dbReference>
<dbReference type="EC" id="2.1.1.298" evidence="4"/>
<dbReference type="EMBL" id="RBOM01000231">
    <property type="protein sequence ID" value="RMM61404.1"/>
    <property type="molecule type" value="Genomic_DNA"/>
</dbReference>
<keyword evidence="1 4" id="KW-0489">Methyltransferase</keyword>
<keyword evidence="3 4" id="KW-0949">S-adenosyl-L-methionine</keyword>
<dbReference type="Gene3D" id="3.40.50.150">
    <property type="entry name" value="Vaccinia Virus protein VP39"/>
    <property type="match status" value="1"/>
</dbReference>
<dbReference type="Proteomes" id="UP000280599">
    <property type="component" value="Unassembled WGS sequence"/>
</dbReference>
<dbReference type="GO" id="GO:0036009">
    <property type="term" value="F:protein-glutamine N-methyltransferase activity"/>
    <property type="evidence" value="ECO:0007669"/>
    <property type="project" value="UniProtKB-UniRule"/>
</dbReference>
<comment type="function">
    <text evidence="4">Methylates ribosomal protein uL3 on a specific glutamine residue.</text>
</comment>
<evidence type="ECO:0000259" key="5">
    <source>
        <dbReference type="Pfam" id="PF05175"/>
    </source>
</evidence>
<dbReference type="SUPFAM" id="SSF53335">
    <property type="entry name" value="S-adenosyl-L-methionine-dependent methyltransferases"/>
    <property type="match status" value="1"/>
</dbReference>
<comment type="similarity">
    <text evidence="4">Belongs to the protein N5-glutamine methyltransferase family. PrmB subfamily.</text>
</comment>
<accession>A0A3M3FJ21</accession>
<name>A0A3M3FJ21_PSESG</name>
<evidence type="ECO:0000256" key="1">
    <source>
        <dbReference type="ARBA" id="ARBA00022603"/>
    </source>
</evidence>
<dbReference type="InterPro" id="IPR017127">
    <property type="entry name" value="Ribosome_uL3_MTase"/>
</dbReference>
<reference evidence="8 9" key="1">
    <citation type="submission" date="2018-08" db="EMBL/GenBank/DDBJ databases">
        <title>Recombination of ecologically and evolutionarily significant loci maintains genetic cohesion in the Pseudomonas syringae species complex.</title>
        <authorList>
            <person name="Dillon M."/>
            <person name="Thakur S."/>
            <person name="Almeida R.N.D."/>
            <person name="Weir B.S."/>
            <person name="Guttman D.S."/>
        </authorList>
    </citation>
    <scope>NUCLEOTIDE SEQUENCE [LARGE SCALE GENOMIC DNA]</scope>
    <source>
        <strain evidence="6 8">ICMP 4332</strain>
        <strain evidence="7 9">ICMP 867</strain>
    </source>
</reference>
<dbReference type="AlphaFoldDB" id="A0A3M3FJ21"/>